<keyword evidence="2 5" id="KW-0728">SH3 domain</keyword>
<feature type="region of interest" description="Disordered" evidence="6">
    <location>
        <begin position="1771"/>
        <end position="1801"/>
    </location>
</feature>
<sequence>MEEAGAGNGTETQGCEPERSGDGGLDEVQMHLACLPERYMRAKFSLSAYLFCWTLVKLCQASALEDSGNEAACLDDGESPQEEHGEQQDHQEWCEPVSEAAQDTKEEYFDTHSRQSDTFSGLSHETKDCCRTPLNSVGHLASHSISVRRRDPSSSKQHHSVNHADSLSRTEDREQLQKQTENMGIMCMGVDGTGMSEAKGAPECEEVFSNFPAGSGVDSSSRNDQSYIVTPLLALENAVEPQALTEPCANDSLLTLTDCDGAKSQFADTFEGRSKWDQINKNITDTQSGHNEPQIQFITSREKELQQNEIGSSNTEVQLISNAPVANSKDKECRELGVDENNISLSVSRHLSVYESVSVEKPIEQEFEESTKHRQSQLSVEHSKSQPLVEHSKSQPSVEHSQSQPSIEHSKSQASTEHNQSQVSIECSQSQNSAEHSQSQASTEHNQSQDSVECSQSQNSAEHSQSQASTEHNQSQDSVESSQSQNSAEHRQSQASTEDRSSQDFVEHSQSQNSAEHRQLRDSIDHSQSQDSVECRQSQNSVEDSQSQDSVEHSQSKDFVECSQSQDSIECSQSLYSVERSQSQSSVEDMLYQNVIINNNKSQDPLTSLQHTQSQDSVELSPSNDSVECSQSQDSVENIQSHTTSEHIQLQNSIECSRSQNSIQHRKSQDLAEQNQSQNTTEHSQSQTPVEHSQSQTPVEHSQSQTLVEHSQSQTPVEHSQSQTPVEHSQSQTLVEHSQSQTPVEHSQSQTPVEHSQSQTPVEHSQSQTPVEHSQSQTSVEHSQSQTSMEHSQSQVDFIKTNSMGTQWTMTESESGFISNTAALYEKGQLKQDCVDVCINCEVSQSFKTSGRLSSKDTDKELDLNFEKNNSLNFKKQNLNDTPPVVSECESFSAERAFSNMPNATSAGVSDSLNQHVINDQTSEQSDLQARPHYDQQNFPVLQMHTEKTDSSVSSYHMDSHCLEDIVSGEHEPEADIYETHQCPNSRINYNTQGEFTEAQVYVNTETFDTNDGDVLEGTLKNSKTHHIIKGYQKEFTIVPSVEQSVIYSDSSGCIEYTRPKSLSVACPDMKRAESDGCPVDSPVESLASLFEISYDKTQVSPTDVCFELSDGLHMNCKQVAHCVIEYTETSKQFHRPDTLSDKQARQNESVETIEPDVDTLSSACTDPFTNAQSPFDYSQLNSRKDEYSSDTNNNIKAITFEECASGEQISLPNSLQKYSRFGINAGSLVSKGGDCKDNVLPIQATPFKAPEMRSAIDRKDNVAKPSEFNEFSSHRDAILNQLCDCCGGKECQLHSSAVEGEQTAGRFQFKGTDGISQSRTVVLQTSSTSYTDDQCNTHGEVNADSTNCEFSHIGHLLAHKHPESVQEKSILPLSGSLKVDDIYASENSTDSICKTSDPLCKQSLQLCNSETEGAFVTCCRILPITNLEAILESDRSPESSFVIENGLGEQQGGSPLSEGGFSEEWSSCDDVTNRPHANISAMCTKANVATVMNEQDSGETISSLSNGFDSSDGYSFSSEGKEETEDSTQSSSSLYGSARNKRTQSGKGSVFSVFSRMPSFRKIKREHKGNSKVDPEIKDSSEEGDERGELKYNRSPTQNKSNSSLNKTSISQSTDHLSDITKFVDHSSDDIFEKAFALNMQNREKSPNLYQQHKDGDVLNFRVSPTTEGFQQKRSKSTDNLNLRMKLAMAHKSLSSLFESRYPERDNQEQIAQSENEEVKTKQSWRKLKRSKEAELCKRTLSVPGMVCDKSIHQSHIDCAFCAPQNRSRLNSSPASQKSLRNTCHSDSQSLKSCPQEQSEDRKYLEGGELPCAPYLDSYQISEDGFESSVEDRSQSPVHPTVFALANQMSPTWTRSLSCFETTDTPTRPMSPKPHSPGLGWTHRRSFRYPSRSVASSLCSLGQGVSTDGISDPPQRPTSLKPRTAQLTTTHSFDSESLLEDSSSDSQSQNSLNSASLINKPEHVQHSTEPAIQSEERRQQGSACVLRVKSRQQGKAAPRPVSDIYGWTVSLQGIREVALDLERKSNSTKTRRRSCSYETLTDVENIHKKKLNMRQSLRQLSTPTSQKHKKVRARLSLTSPEQFPSVPLKDHFFSQSTPVGLDFLGWPHRASFSESNLSTPAQEAHGQVPPLALVITDGPQDKSGLADEVGSEDDLYNEFRSSSNRFGHPGGGGEQLAINELISDGSVCAEALWDHVTMDDQELGFKAGDVIEVVDATNKEWWWGRVLDSEGWFPASFVRLRVNQDEPMEEYLAHLDGASEGGGASMGGPLGPGLPCKEQMRANVINEIMSTERDYIKHLKDICEGYIKQCRKRTDMFTEEQLRTIFGNIDELYRFQKKFLKALEKKFNKDHPHLSEIGSCFLEHQTNFQIYSEYCNNHPNACVQLSKLMKIKKYVFFFEACRLLQKMIDISLDGFLLTPVQKICKYPLQLAELLKYTNPQHRDYKDVEAALNAMKNVARLINERKRRLENIDKIAQWQSSIEDWEGEDILSRSSDLIFSGDLTKISQPQAKGQQRMFFLFDHQLVFCKKDLLRRDILYYKGRLDMDQMQVVDVEDGKDKDFNVSVKNALKLCSPGGEEVHLLCAKKPEQKQRWLRAFADEREQVQHDLETGFTITEVQKKQAMLNASKSHPTGKPKALALQHLLALRSPSLLHPKTSKCLRFSEPSGPLAPRATLTSPLLPEGPQRRQGRGVRVPPGVLRRAISWVSSQSREPIE</sequence>
<feature type="region of interest" description="Disordered" evidence="6">
    <location>
        <begin position="1446"/>
        <end position="1470"/>
    </location>
</feature>
<dbReference type="FunFam" id="1.20.900.10:FF:000002">
    <property type="entry name" value="Rho guanine nucleotide exchange factor 9"/>
    <property type="match status" value="1"/>
</dbReference>
<evidence type="ECO:0000256" key="3">
    <source>
        <dbReference type="ARBA" id="ARBA00022490"/>
    </source>
</evidence>
<feature type="region of interest" description="Disordered" evidence="6">
    <location>
        <begin position="1864"/>
        <end position="1883"/>
    </location>
</feature>
<dbReference type="PROSITE" id="PS50002">
    <property type="entry name" value="SH3"/>
    <property type="match status" value="1"/>
</dbReference>
<feature type="compositionally biased region" description="Polar residues" evidence="6">
    <location>
        <begin position="1771"/>
        <end position="1798"/>
    </location>
</feature>
<organism evidence="10">
    <name type="scientific">Cyprinus carpio</name>
    <name type="common">Common carp</name>
    <dbReference type="NCBI Taxonomy" id="7962"/>
    <lineage>
        <taxon>Eukaryota</taxon>
        <taxon>Metazoa</taxon>
        <taxon>Chordata</taxon>
        <taxon>Craniata</taxon>
        <taxon>Vertebrata</taxon>
        <taxon>Euteleostomi</taxon>
        <taxon>Actinopterygii</taxon>
        <taxon>Neopterygii</taxon>
        <taxon>Teleostei</taxon>
        <taxon>Ostariophysi</taxon>
        <taxon>Cypriniformes</taxon>
        <taxon>Cyprinidae</taxon>
        <taxon>Cyprininae</taxon>
        <taxon>Cyprinus</taxon>
    </lineage>
</organism>
<feature type="compositionally biased region" description="Low complexity" evidence="6">
    <location>
        <begin position="1945"/>
        <end position="1958"/>
    </location>
</feature>
<dbReference type="CDD" id="cd00160">
    <property type="entry name" value="RhoGEF"/>
    <property type="match status" value="1"/>
</dbReference>
<gene>
    <name evidence="10" type="primary">LOC109055155</name>
</gene>
<feature type="compositionally biased region" description="Basic and acidic residues" evidence="6">
    <location>
        <begin position="550"/>
        <end position="560"/>
    </location>
</feature>
<dbReference type="InterPro" id="IPR001331">
    <property type="entry name" value="GDS_CDC24_CS"/>
</dbReference>
<dbReference type="GO" id="GO:0005737">
    <property type="term" value="C:cytoplasm"/>
    <property type="evidence" value="ECO:0007669"/>
    <property type="project" value="UniProtKB-SubCell"/>
</dbReference>
<feature type="compositionally biased region" description="Basic and acidic residues" evidence="6">
    <location>
        <begin position="81"/>
        <end position="93"/>
    </location>
</feature>
<feature type="compositionally biased region" description="Polar residues" evidence="6">
    <location>
        <begin position="1595"/>
        <end position="1615"/>
    </location>
</feature>
<dbReference type="Pfam" id="PF00018">
    <property type="entry name" value="SH3_1"/>
    <property type="match status" value="1"/>
</dbReference>
<dbReference type="Pfam" id="PF00621">
    <property type="entry name" value="RhoGEF"/>
    <property type="match status" value="1"/>
</dbReference>
<feature type="region of interest" description="Disordered" evidence="6">
    <location>
        <begin position="1563"/>
        <end position="1615"/>
    </location>
</feature>
<keyword evidence="3" id="KW-0963">Cytoplasm</keyword>
<reference evidence="10" key="1">
    <citation type="submission" date="2025-08" db="UniProtKB">
        <authorList>
            <consortium name="RefSeq"/>
        </authorList>
    </citation>
    <scope>IDENTIFICATION</scope>
    <source>
        <tissue evidence="10">Muscle</tissue>
    </source>
</reference>
<evidence type="ECO:0000256" key="2">
    <source>
        <dbReference type="ARBA" id="ARBA00022443"/>
    </source>
</evidence>
<feature type="region of interest" description="Disordered" evidence="6">
    <location>
        <begin position="602"/>
        <end position="795"/>
    </location>
</feature>
<dbReference type="InterPro" id="IPR055251">
    <property type="entry name" value="SOS1_NGEF_PH"/>
</dbReference>
<dbReference type="PROSITE" id="PS50010">
    <property type="entry name" value="DH_2"/>
    <property type="match status" value="1"/>
</dbReference>
<accession>A0A9Q9VZ96</accession>
<feature type="compositionally biased region" description="Low complexity" evidence="6">
    <location>
        <begin position="475"/>
        <end position="487"/>
    </location>
</feature>
<dbReference type="CDD" id="cd11973">
    <property type="entry name" value="SH3_ASEF"/>
    <property type="match status" value="1"/>
</dbReference>
<feature type="compositionally biased region" description="Basic and acidic residues" evidence="6">
    <location>
        <begin position="102"/>
        <end position="115"/>
    </location>
</feature>
<feature type="compositionally biased region" description="Basic and acidic residues" evidence="6">
    <location>
        <begin position="1135"/>
        <end position="1146"/>
    </location>
</feature>
<dbReference type="SMART" id="SM00325">
    <property type="entry name" value="RhoGEF"/>
    <property type="match status" value="1"/>
</dbReference>
<feature type="region of interest" description="Disordered" evidence="6">
    <location>
        <begin position="1"/>
        <end position="23"/>
    </location>
</feature>
<dbReference type="PANTHER" id="PTHR47544:SF3">
    <property type="entry name" value="RHO GUANINE NUCLEOTIDE EXCHANGE FACTOR 4 ISOFORM X1"/>
    <property type="match status" value="1"/>
</dbReference>
<dbReference type="GO" id="GO:0035556">
    <property type="term" value="P:intracellular signal transduction"/>
    <property type="evidence" value="ECO:0007669"/>
    <property type="project" value="InterPro"/>
</dbReference>
<feature type="compositionally biased region" description="Low complexity" evidence="6">
    <location>
        <begin position="1506"/>
        <end position="1519"/>
    </location>
</feature>
<dbReference type="Pfam" id="PF22697">
    <property type="entry name" value="SOS1_NGEF_PH"/>
    <property type="match status" value="1"/>
</dbReference>
<dbReference type="SMART" id="SM00233">
    <property type="entry name" value="PH"/>
    <property type="match status" value="1"/>
</dbReference>
<protein>
    <submittedName>
        <fullName evidence="10">Uncharacterized protein LOC109055155 isoform X2</fullName>
    </submittedName>
</protein>
<feature type="compositionally biased region" description="Basic and acidic residues" evidence="6">
    <location>
        <begin position="488"/>
        <end position="507"/>
    </location>
</feature>
<proteinExistence type="predicted"/>
<evidence type="ECO:0000313" key="10">
    <source>
        <dbReference type="RefSeq" id="XP_042573929.1"/>
    </source>
</evidence>
<evidence type="ECO:0000256" key="1">
    <source>
        <dbReference type="ARBA" id="ARBA00004496"/>
    </source>
</evidence>
<keyword evidence="4" id="KW-0344">Guanine-nucleotide releasing factor</keyword>
<dbReference type="InterPro" id="IPR001452">
    <property type="entry name" value="SH3_domain"/>
</dbReference>
<feature type="region of interest" description="Disordered" evidence="6">
    <location>
        <begin position="366"/>
        <end position="563"/>
    </location>
</feature>
<evidence type="ECO:0000259" key="9">
    <source>
        <dbReference type="PROSITE" id="PS50010"/>
    </source>
</evidence>
<dbReference type="InterPro" id="IPR000219">
    <property type="entry name" value="DH_dom"/>
</dbReference>
<evidence type="ECO:0000256" key="4">
    <source>
        <dbReference type="ARBA" id="ARBA00022658"/>
    </source>
</evidence>
<evidence type="ECO:0000259" key="8">
    <source>
        <dbReference type="PROSITE" id="PS50003"/>
    </source>
</evidence>
<dbReference type="CDD" id="cd01224">
    <property type="entry name" value="PH_Collybistin_ASEF"/>
    <property type="match status" value="1"/>
</dbReference>
<feature type="region of interest" description="Disordered" evidence="6">
    <location>
        <begin position="1135"/>
        <end position="1154"/>
    </location>
</feature>
<feature type="domain" description="SH3" evidence="7">
    <location>
        <begin position="2185"/>
        <end position="2244"/>
    </location>
</feature>
<feature type="region of interest" description="Disordered" evidence="6">
    <location>
        <begin position="1498"/>
        <end position="1551"/>
    </location>
</feature>
<feature type="region of interest" description="Disordered" evidence="6">
    <location>
        <begin position="1906"/>
        <end position="1984"/>
    </location>
</feature>
<dbReference type="GO" id="GO:0005085">
    <property type="term" value="F:guanyl-nucleotide exchange factor activity"/>
    <property type="evidence" value="ECO:0007669"/>
    <property type="project" value="UniProtKB-KW"/>
</dbReference>
<feature type="region of interest" description="Disordered" evidence="6">
    <location>
        <begin position="1703"/>
        <end position="1723"/>
    </location>
</feature>
<evidence type="ECO:0000256" key="5">
    <source>
        <dbReference type="PROSITE-ProRule" id="PRU00192"/>
    </source>
</evidence>
<name>A0A9Q9VZ96_CYPCA</name>
<feature type="domain" description="DH" evidence="9">
    <location>
        <begin position="2281"/>
        <end position="2465"/>
    </location>
</feature>
<dbReference type="InterPro" id="IPR001849">
    <property type="entry name" value="PH_domain"/>
</dbReference>
<feature type="compositionally biased region" description="Basic and acidic residues" evidence="6">
    <location>
        <begin position="1569"/>
        <end position="1593"/>
    </location>
</feature>
<feature type="region of interest" description="Disordered" evidence="6">
    <location>
        <begin position="2665"/>
        <end position="2696"/>
    </location>
</feature>
<dbReference type="PANTHER" id="PTHR47544">
    <property type="entry name" value="RHO GUANINE NUCLEOTIDE EXCHANGE FACTOR 4"/>
    <property type="match status" value="1"/>
</dbReference>
<feature type="compositionally biased region" description="Basic and acidic residues" evidence="6">
    <location>
        <begin position="166"/>
        <end position="176"/>
    </location>
</feature>
<dbReference type="SMR" id="A0A9Q9VZ96"/>
<feature type="compositionally biased region" description="Polar residues" evidence="6">
    <location>
        <begin position="526"/>
        <end position="549"/>
    </location>
</feature>
<feature type="compositionally biased region" description="Polar residues" evidence="6">
    <location>
        <begin position="671"/>
        <end position="795"/>
    </location>
</feature>
<feature type="compositionally biased region" description="Polar residues" evidence="6">
    <location>
        <begin position="602"/>
        <end position="663"/>
    </location>
</feature>
<evidence type="ECO:0000259" key="7">
    <source>
        <dbReference type="PROSITE" id="PS50002"/>
    </source>
</evidence>
<dbReference type="GeneID" id="109055155"/>
<dbReference type="RefSeq" id="XP_042573929.1">
    <property type="nucleotide sequence ID" value="XM_042717995.1"/>
</dbReference>
<comment type="subcellular location">
    <subcellularLocation>
        <location evidence="1">Cytoplasm</location>
    </subcellularLocation>
</comment>
<evidence type="ECO:0000256" key="6">
    <source>
        <dbReference type="SAM" id="MobiDB-lite"/>
    </source>
</evidence>
<dbReference type="PROSITE" id="PS00741">
    <property type="entry name" value="DH_1"/>
    <property type="match status" value="1"/>
</dbReference>
<feature type="region of interest" description="Disordered" evidence="6">
    <location>
        <begin position="70"/>
        <end position="124"/>
    </location>
</feature>
<feature type="compositionally biased region" description="Basic and acidic residues" evidence="6">
    <location>
        <begin position="515"/>
        <end position="525"/>
    </location>
</feature>
<feature type="compositionally biased region" description="Polar residues" evidence="6">
    <location>
        <begin position="394"/>
        <end position="473"/>
    </location>
</feature>
<dbReference type="PROSITE" id="PS50003">
    <property type="entry name" value="PH_DOMAIN"/>
    <property type="match status" value="1"/>
</dbReference>
<dbReference type="Proteomes" id="UP001155660">
    <property type="component" value="Chromosome B2"/>
</dbReference>
<dbReference type="SMART" id="SM00326">
    <property type="entry name" value="SH3"/>
    <property type="match status" value="1"/>
</dbReference>
<feature type="domain" description="PH" evidence="8">
    <location>
        <begin position="2496"/>
        <end position="2603"/>
    </location>
</feature>
<feature type="region of interest" description="Disordered" evidence="6">
    <location>
        <begin position="141"/>
        <end position="176"/>
    </location>
</feature>